<evidence type="ECO:0000313" key="2">
    <source>
        <dbReference type="EMBL" id="KOR90246.1"/>
    </source>
</evidence>
<keyword evidence="1" id="KW-0812">Transmembrane</keyword>
<evidence type="ECO:0008006" key="4">
    <source>
        <dbReference type="Google" id="ProtNLM"/>
    </source>
</evidence>
<dbReference type="OrthoDB" id="1705981at2"/>
<feature type="transmembrane region" description="Helical" evidence="1">
    <location>
        <begin position="46"/>
        <end position="67"/>
    </location>
</feature>
<organism evidence="2 3">
    <name type="scientific">Paenibacillus solani</name>
    <dbReference type="NCBI Taxonomy" id="1705565"/>
    <lineage>
        <taxon>Bacteria</taxon>
        <taxon>Bacillati</taxon>
        <taxon>Bacillota</taxon>
        <taxon>Bacilli</taxon>
        <taxon>Bacillales</taxon>
        <taxon>Paenibacillaceae</taxon>
        <taxon>Paenibacillus</taxon>
    </lineage>
</organism>
<sequence length="397" mass="44513">MKDMDFEHLLRKSLASEAEPEDELNQMLIDQIKERRQLKTRYRKRLSVGLLAIVFLLVLSVSAYAAVQHFSAKQVAEHLSDQLLAEAFESKNAVQINQSKTSGDYHFTLHGLVSGAGLSEFKFSSEEIYPDRTYAVVSITRQDGKPMPPTTDPEYGKDSFFISPLIKGQKPWQVNILSMNGGYSETVIDGIMYRLIACDDVEIFADQGVYLAISSGSSFYSNDAFVYDENTGEIQAREDYPGASLLFDLPFDVTKADHEKAEAYLKSLAAPTSAEEDSAEAGEDEWVNWMDNIRAKIRDGETIGETIAESVKEVTYDDSGKNLIYTYGERRATMSFEGMFEDGQIGFTDRGISFSGDGKTYEALIFHRDEHGIVTGRIIILDDQYFPSEAEPAKEKR</sequence>
<keyword evidence="1" id="KW-1133">Transmembrane helix</keyword>
<dbReference type="RefSeq" id="WP_054403187.1">
    <property type="nucleotide sequence ID" value="NZ_LIUT01000001.1"/>
</dbReference>
<proteinExistence type="predicted"/>
<reference evidence="3" key="1">
    <citation type="submission" date="2015-08" db="EMBL/GenBank/DDBJ databases">
        <title>Genome sequencing project for genomic taxonomy and phylogenomics of Bacillus-like bacteria.</title>
        <authorList>
            <person name="Liu B."/>
            <person name="Wang J."/>
            <person name="Zhu Y."/>
            <person name="Liu G."/>
            <person name="Chen Q."/>
            <person name="Chen Z."/>
            <person name="Lan J."/>
            <person name="Che J."/>
            <person name="Ge C."/>
            <person name="Shi H."/>
            <person name="Pan Z."/>
            <person name="Liu X."/>
        </authorList>
    </citation>
    <scope>NUCLEOTIDE SEQUENCE [LARGE SCALE GENOMIC DNA]</scope>
    <source>
        <strain evidence="3">FJAT-22460</strain>
    </source>
</reference>
<keyword evidence="1" id="KW-0472">Membrane</keyword>
<protein>
    <recommendedName>
        <fullName evidence="4">DUF4179 domain-containing protein</fullName>
    </recommendedName>
</protein>
<comment type="caution">
    <text evidence="2">The sequence shown here is derived from an EMBL/GenBank/DDBJ whole genome shotgun (WGS) entry which is preliminary data.</text>
</comment>
<dbReference type="AlphaFoldDB" id="A0A0M1P6Y9"/>
<evidence type="ECO:0000313" key="3">
    <source>
        <dbReference type="Proteomes" id="UP000036932"/>
    </source>
</evidence>
<dbReference type="PATRIC" id="fig|1705565.3.peg.4968"/>
<keyword evidence="3" id="KW-1185">Reference proteome</keyword>
<evidence type="ECO:0000256" key="1">
    <source>
        <dbReference type="SAM" id="Phobius"/>
    </source>
</evidence>
<accession>A0A0M1P6Y9</accession>
<name>A0A0M1P6Y9_9BACL</name>
<gene>
    <name evidence="2" type="ORF">AM231_14620</name>
</gene>
<dbReference type="EMBL" id="LIUT01000001">
    <property type="protein sequence ID" value="KOR90246.1"/>
    <property type="molecule type" value="Genomic_DNA"/>
</dbReference>
<dbReference type="Proteomes" id="UP000036932">
    <property type="component" value="Unassembled WGS sequence"/>
</dbReference>